<reference evidence="1" key="2">
    <citation type="submission" date="2020-02" db="EMBL/GenBank/DDBJ databases">
        <authorList>
            <person name="Matsumoto Y."/>
            <person name="Motooka D."/>
            <person name="Nakamura S."/>
        </authorList>
    </citation>
    <scope>NUCLEOTIDE SEQUENCE</scope>
    <source>
        <strain evidence="1">JCM 13671</strain>
    </source>
</reference>
<accession>A0A7I7XRF2</accession>
<dbReference type="AlphaFoldDB" id="A0A7I7XRF2"/>
<organism evidence="1 2">
    <name type="scientific">Mycolicibacterium confluentis</name>
    <dbReference type="NCBI Taxonomy" id="28047"/>
    <lineage>
        <taxon>Bacteria</taxon>
        <taxon>Bacillati</taxon>
        <taxon>Actinomycetota</taxon>
        <taxon>Actinomycetes</taxon>
        <taxon>Mycobacteriales</taxon>
        <taxon>Mycobacteriaceae</taxon>
        <taxon>Mycolicibacterium</taxon>
    </lineage>
</organism>
<sequence>MDSPPPQFIVAEPTKSPVHRTAFYADLTAAGIPEKGHATLELWARSVCSLRAQAVANGATTNDVDVVKKLPSDVANTGLKLTKEQAAAAWTASKRHICR</sequence>
<reference evidence="1" key="1">
    <citation type="journal article" date="2019" name="Emerg. Microbes Infect.">
        <title>Comprehensive subspecies identification of 175 nontuberculous mycobacteria species based on 7547 genomic profiles.</title>
        <authorList>
            <person name="Matsumoto Y."/>
            <person name="Kinjo T."/>
            <person name="Motooka D."/>
            <person name="Nabeya D."/>
            <person name="Jung N."/>
            <person name="Uechi K."/>
            <person name="Horii T."/>
            <person name="Iida T."/>
            <person name="Fujita J."/>
            <person name="Nakamura S."/>
        </authorList>
    </citation>
    <scope>NUCLEOTIDE SEQUENCE [LARGE SCALE GENOMIC DNA]</scope>
    <source>
        <strain evidence="1">JCM 13671</strain>
    </source>
</reference>
<gene>
    <name evidence="1" type="ORF">MCNF_04510</name>
</gene>
<proteinExistence type="predicted"/>
<dbReference type="RefSeq" id="WP_085155290.1">
    <property type="nucleotide sequence ID" value="NZ_AP022612.1"/>
</dbReference>
<dbReference type="EMBL" id="AP022612">
    <property type="protein sequence ID" value="BBZ31846.1"/>
    <property type="molecule type" value="Genomic_DNA"/>
</dbReference>
<evidence type="ECO:0000313" key="1">
    <source>
        <dbReference type="EMBL" id="BBZ31846.1"/>
    </source>
</evidence>
<dbReference type="OrthoDB" id="9849473at2"/>
<keyword evidence="2" id="KW-1185">Reference proteome</keyword>
<evidence type="ECO:0000313" key="2">
    <source>
        <dbReference type="Proteomes" id="UP000466931"/>
    </source>
</evidence>
<name>A0A7I7XRF2_9MYCO</name>
<dbReference type="Proteomes" id="UP000466931">
    <property type="component" value="Chromosome"/>
</dbReference>
<protein>
    <submittedName>
        <fullName evidence="1">Uncharacterized protein</fullName>
    </submittedName>
</protein>